<name>A0A168RL51_ABSGL</name>
<dbReference type="PANTHER" id="PTHR13356">
    <property type="entry name" value="OB FOLD NUCLEIC ACID BINDING PROTEIN-RELATED"/>
    <property type="match status" value="1"/>
</dbReference>
<keyword evidence="1" id="KW-0238">DNA-binding</keyword>
<dbReference type="OrthoDB" id="295715at2759"/>
<sequence length="252" mass="27301">MSTPSTRQHVLLKDINPMIRQADIEVITLQQEGETVITREGATIRRFLVADLSGVMILSVWGTLGDYIQTGDILRVTDVHGRIRAGQFQLSTSKLGKIIRLGQDTFPFAEAPNFSLVAPGANIPPSRLARMTGAAASSTQAAQSGPTEQSYASTKKQPFPTSGPVAAINQQQQGHHYSQSPRNSGHKRPNGGWRGGGDRQRNFGRGDNRRQIPSPAITSTQTPTPPPPSMGVTKSGGSAASYRDPRKRHWEQ</sequence>
<feature type="compositionally biased region" description="Polar residues" evidence="2">
    <location>
        <begin position="146"/>
        <end position="160"/>
    </location>
</feature>
<accession>A0A168RL51</accession>
<evidence type="ECO:0000256" key="1">
    <source>
        <dbReference type="ARBA" id="ARBA00023125"/>
    </source>
</evidence>
<evidence type="ECO:0000256" key="2">
    <source>
        <dbReference type="SAM" id="MobiDB-lite"/>
    </source>
</evidence>
<evidence type="ECO:0000313" key="3">
    <source>
        <dbReference type="EMBL" id="SAM07089.1"/>
    </source>
</evidence>
<dbReference type="GO" id="GO:0003677">
    <property type="term" value="F:DNA binding"/>
    <property type="evidence" value="ECO:0007669"/>
    <property type="project" value="UniProtKB-KW"/>
</dbReference>
<dbReference type="InterPro" id="IPR012340">
    <property type="entry name" value="NA-bd_OB-fold"/>
</dbReference>
<dbReference type="GO" id="GO:0000724">
    <property type="term" value="P:double-strand break repair via homologous recombination"/>
    <property type="evidence" value="ECO:0007669"/>
    <property type="project" value="TreeGrafter"/>
</dbReference>
<dbReference type="AlphaFoldDB" id="A0A168RL51"/>
<feature type="compositionally biased region" description="Low complexity" evidence="2">
    <location>
        <begin position="132"/>
        <end position="145"/>
    </location>
</feature>
<evidence type="ECO:0008006" key="5">
    <source>
        <dbReference type="Google" id="ProtNLM"/>
    </source>
</evidence>
<feature type="compositionally biased region" description="Polar residues" evidence="2">
    <location>
        <begin position="168"/>
        <end position="183"/>
    </location>
</feature>
<dbReference type="SUPFAM" id="SSF50249">
    <property type="entry name" value="Nucleic acid-binding proteins"/>
    <property type="match status" value="1"/>
</dbReference>
<dbReference type="EMBL" id="LT554703">
    <property type="protein sequence ID" value="SAM07089.1"/>
    <property type="molecule type" value="Genomic_DNA"/>
</dbReference>
<evidence type="ECO:0000313" key="4">
    <source>
        <dbReference type="Proteomes" id="UP000078561"/>
    </source>
</evidence>
<keyword evidence="4" id="KW-1185">Reference proteome</keyword>
<dbReference type="PANTHER" id="PTHR13356:SF0">
    <property type="entry name" value="SOSS COMPLEX SUBUNIT B HOMOLOG"/>
    <property type="match status" value="1"/>
</dbReference>
<gene>
    <name evidence="3" type="primary">ABSGL_12723.1 scaffold 13359</name>
</gene>
<dbReference type="STRING" id="4829.A0A168RL51"/>
<proteinExistence type="predicted"/>
<organism evidence="3">
    <name type="scientific">Absidia glauca</name>
    <name type="common">Pin mould</name>
    <dbReference type="NCBI Taxonomy" id="4829"/>
    <lineage>
        <taxon>Eukaryota</taxon>
        <taxon>Fungi</taxon>
        <taxon>Fungi incertae sedis</taxon>
        <taxon>Mucoromycota</taxon>
        <taxon>Mucoromycotina</taxon>
        <taxon>Mucoromycetes</taxon>
        <taxon>Mucorales</taxon>
        <taxon>Cunninghamellaceae</taxon>
        <taxon>Absidia</taxon>
    </lineage>
</organism>
<dbReference type="Gene3D" id="2.40.50.140">
    <property type="entry name" value="Nucleic acid-binding proteins"/>
    <property type="match status" value="1"/>
</dbReference>
<feature type="compositionally biased region" description="Basic and acidic residues" evidence="2">
    <location>
        <begin position="196"/>
        <end position="210"/>
    </location>
</feature>
<feature type="compositionally biased region" description="Low complexity" evidence="2">
    <location>
        <begin position="213"/>
        <end position="222"/>
    </location>
</feature>
<feature type="region of interest" description="Disordered" evidence="2">
    <location>
        <begin position="129"/>
        <end position="252"/>
    </location>
</feature>
<dbReference type="InterPro" id="IPR051231">
    <property type="entry name" value="SOSS-B"/>
</dbReference>
<dbReference type="InParanoid" id="A0A168RL51"/>
<dbReference type="Proteomes" id="UP000078561">
    <property type="component" value="Unassembled WGS sequence"/>
</dbReference>
<protein>
    <recommendedName>
        <fullName evidence="5">OB domain-containing protein</fullName>
    </recommendedName>
</protein>
<reference evidence="3" key="1">
    <citation type="submission" date="2016-04" db="EMBL/GenBank/DDBJ databases">
        <authorList>
            <person name="Evans L.H."/>
            <person name="Alamgir A."/>
            <person name="Owens N."/>
            <person name="Weber N.D."/>
            <person name="Virtaneva K."/>
            <person name="Barbian K."/>
            <person name="Babar A."/>
            <person name="Rosenke K."/>
        </authorList>
    </citation>
    <scope>NUCLEOTIDE SEQUENCE [LARGE SCALE GENOMIC DNA]</scope>
    <source>
        <strain evidence="3">CBS 101.48</strain>
    </source>
</reference>
<dbReference type="GO" id="GO:0010212">
    <property type="term" value="P:response to ionizing radiation"/>
    <property type="evidence" value="ECO:0007669"/>
    <property type="project" value="TreeGrafter"/>
</dbReference>